<sequence>MIFILYSGIDERSIGSSLGLPEYSYFFVLKSYRKALERLGQVVHAKSLDEVDRFYSVFNAAGLDCLFLSFNPPHKTPVGLQCPTCPVFAWEAGSIPSEVWDGDERNDWRTVFRQHGQAICLSEHTAAIVRSEMGEDFPILALPTPLWESFEESRGRISLSPINSGTSLSIRGLIMDSRAMALRPELPPPPPPPPPPPGRKTLRYRLWVIRQHLMAIYHEALIDLLPVWLRLPFHHLLRGAARLLRKPRVAAASEPPPPLPEAGDGTLRTQLNGVVYTSVLNPKDGRKNWANILTAFCWAFRDTEDATLVLKMSQKDLSTYEPELLDLLQRLSPFRCRVVVLHGYLDDAEYEALIAGSSYYVNASLSEGLCLPLMEFLCCGKPVIAPRHTAMEDYLDDSMGFVLDCTQEHSVWPHDERRLYRALRYRPKWKSLEQAYRESYRVAKEEPQHYAEMSTHARQRMQNYCALPPITDKLGRFLMKIQPSAVAKEQQISAGQPASC</sequence>
<proteinExistence type="predicted"/>
<evidence type="ECO:0000313" key="1">
    <source>
        <dbReference type="EMBL" id="MDH0142974.1"/>
    </source>
</evidence>
<dbReference type="Gene3D" id="3.40.50.2000">
    <property type="entry name" value="Glycogen Phosphorylase B"/>
    <property type="match status" value="1"/>
</dbReference>
<dbReference type="RefSeq" id="WP_280001648.1">
    <property type="nucleotide sequence ID" value="NZ_JAODZF010000006.1"/>
</dbReference>
<dbReference type="SUPFAM" id="SSF53756">
    <property type="entry name" value="UDP-Glycosyltransferase/glycogen phosphorylase"/>
    <property type="match status" value="1"/>
</dbReference>
<dbReference type="CDD" id="cd01635">
    <property type="entry name" value="Glycosyltransferase_GTB-type"/>
    <property type="match status" value="1"/>
</dbReference>
<comment type="caution">
    <text evidence="1">The sequence shown here is derived from an EMBL/GenBank/DDBJ whole genome shotgun (WGS) entry which is preliminary data.</text>
</comment>
<organism evidence="1 2">
    <name type="scientific">Aquipseudomonas alcaligenes</name>
    <name type="common">Pseudomonas alcaligenes</name>
    <dbReference type="NCBI Taxonomy" id="43263"/>
    <lineage>
        <taxon>Bacteria</taxon>
        <taxon>Pseudomonadati</taxon>
        <taxon>Pseudomonadota</taxon>
        <taxon>Gammaproteobacteria</taxon>
        <taxon>Pseudomonadales</taxon>
        <taxon>Pseudomonadaceae</taxon>
        <taxon>Aquipseudomonas</taxon>
    </lineage>
</organism>
<dbReference type="PANTHER" id="PTHR46656">
    <property type="entry name" value="PUTATIVE-RELATED"/>
    <property type="match status" value="1"/>
</dbReference>
<evidence type="ECO:0000313" key="2">
    <source>
        <dbReference type="Proteomes" id="UP001158058"/>
    </source>
</evidence>
<dbReference type="EMBL" id="JAODZF010000006">
    <property type="protein sequence ID" value="MDH0142974.1"/>
    <property type="molecule type" value="Genomic_DNA"/>
</dbReference>
<dbReference type="Proteomes" id="UP001158058">
    <property type="component" value="Unassembled WGS sequence"/>
</dbReference>
<accession>A0AB73HYN5</accession>
<dbReference type="Pfam" id="PF13692">
    <property type="entry name" value="Glyco_trans_1_4"/>
    <property type="match status" value="1"/>
</dbReference>
<name>A0AB73HYN5_AQUAC</name>
<gene>
    <name evidence="1" type="ORF">N7380_11640</name>
</gene>
<dbReference type="PANTHER" id="PTHR46656:SF3">
    <property type="entry name" value="PUTATIVE-RELATED"/>
    <property type="match status" value="1"/>
</dbReference>
<dbReference type="AlphaFoldDB" id="A0AB73HYN5"/>
<reference evidence="1" key="1">
    <citation type="submission" date="2022-09" db="EMBL/GenBank/DDBJ databases">
        <title>Intensive care unit water sources are persistently colonized with multi-drug resistant bacteria and are the site of extensive horizontal gene transfer of antibiotic resistance genes.</title>
        <authorList>
            <person name="Diorio-Toth L."/>
        </authorList>
    </citation>
    <scope>NUCLEOTIDE SEQUENCE</scope>
    <source>
        <strain evidence="1">GD04146</strain>
    </source>
</reference>
<protein>
    <submittedName>
        <fullName evidence="1">Glycosyltransferase</fullName>
    </submittedName>
</protein>